<dbReference type="RefSeq" id="WP_425347221.1">
    <property type="nucleotide sequence ID" value="NZ_JBGUBD010000018.1"/>
</dbReference>
<comment type="caution">
    <text evidence="2">The sequence shown here is derived from an EMBL/GenBank/DDBJ whole genome shotgun (WGS) entry which is preliminary data.</text>
</comment>
<dbReference type="InterPro" id="IPR020904">
    <property type="entry name" value="Sc_DH/Rdtase_CS"/>
</dbReference>
<dbReference type="SUPFAM" id="SSF51735">
    <property type="entry name" value="NAD(P)-binding Rossmann-fold domains"/>
    <property type="match status" value="1"/>
</dbReference>
<protein>
    <submittedName>
        <fullName evidence="2">SDR family NAD(P)-dependent oxidoreductase</fullName>
        <ecNumber evidence="2">1.1.1.-</ecNumber>
    </submittedName>
</protein>
<gene>
    <name evidence="2" type="ORF">ACERK3_18680</name>
</gene>
<keyword evidence="2" id="KW-0560">Oxidoreductase</keyword>
<dbReference type="Pfam" id="PF13561">
    <property type="entry name" value="adh_short_C2"/>
    <property type="match status" value="1"/>
</dbReference>
<dbReference type="Gene3D" id="3.40.50.720">
    <property type="entry name" value="NAD(P)-binding Rossmann-like Domain"/>
    <property type="match status" value="1"/>
</dbReference>
<sequence length="260" mass="27824">MQLQGKHILITAGAGVGVGAGVVDAVVEAGGRPLVNDVDTNKLQKVRKRHPDAMLLAGDVSEPADVDRLFAEATKAVGQVHGLANNAGVGLTKPVAETTLEEYDRLHAVDSRGVWLMSRAFLQHCRQRNIPGSIVNVSSIMAYGSMTGYGLYAQAKAGVEGLTRGIAVDYGRHGIRCNAIAPGYVHAEQNLELMRSFTDDPQAWVDRYVRNYQALERQIEAIDCGRAAVFLLSEAARMITGQVLRVDGGISSMAADKGLV</sequence>
<name>A0ABV4UB22_9BACT</name>
<dbReference type="PRINTS" id="PR00080">
    <property type="entry name" value="SDRFAMILY"/>
</dbReference>
<dbReference type="PANTHER" id="PTHR42760">
    <property type="entry name" value="SHORT-CHAIN DEHYDROGENASES/REDUCTASES FAMILY MEMBER"/>
    <property type="match status" value="1"/>
</dbReference>
<dbReference type="InterPro" id="IPR002347">
    <property type="entry name" value="SDR_fam"/>
</dbReference>
<dbReference type="CDD" id="cd05233">
    <property type="entry name" value="SDR_c"/>
    <property type="match status" value="1"/>
</dbReference>
<evidence type="ECO:0000313" key="2">
    <source>
        <dbReference type="EMBL" id="MFA9480303.1"/>
    </source>
</evidence>
<dbReference type="PRINTS" id="PR00081">
    <property type="entry name" value="GDHRDH"/>
</dbReference>
<dbReference type="EC" id="1.1.1.-" evidence="2"/>
<reference evidence="2 3" key="1">
    <citation type="submission" date="2024-08" db="EMBL/GenBank/DDBJ databases">
        <title>Whole-genome sequencing of halo(alkali)philic microorganisms from hypersaline lakes.</title>
        <authorList>
            <person name="Sorokin D.Y."/>
            <person name="Merkel A.Y."/>
            <person name="Messina E."/>
            <person name="Yakimov M."/>
        </authorList>
    </citation>
    <scope>NUCLEOTIDE SEQUENCE [LARGE SCALE GENOMIC DNA]</scope>
    <source>
        <strain evidence="2 3">AB-hyl4</strain>
    </source>
</reference>
<dbReference type="Proteomes" id="UP001575105">
    <property type="component" value="Unassembled WGS sequence"/>
</dbReference>
<dbReference type="PROSITE" id="PS00061">
    <property type="entry name" value="ADH_SHORT"/>
    <property type="match status" value="1"/>
</dbReference>
<comment type="similarity">
    <text evidence="1">Belongs to the short-chain dehydrogenases/reductases (SDR) family.</text>
</comment>
<dbReference type="InterPro" id="IPR036291">
    <property type="entry name" value="NAD(P)-bd_dom_sf"/>
</dbReference>
<evidence type="ECO:0000313" key="3">
    <source>
        <dbReference type="Proteomes" id="UP001575105"/>
    </source>
</evidence>
<proteinExistence type="inferred from homology"/>
<keyword evidence="3" id="KW-1185">Reference proteome</keyword>
<organism evidence="2 3">
    <name type="scientific">Natronomicrosphaera hydrolytica</name>
    <dbReference type="NCBI Taxonomy" id="3242702"/>
    <lineage>
        <taxon>Bacteria</taxon>
        <taxon>Pseudomonadati</taxon>
        <taxon>Planctomycetota</taxon>
        <taxon>Phycisphaerae</taxon>
        <taxon>Phycisphaerales</taxon>
        <taxon>Phycisphaeraceae</taxon>
        <taxon>Natronomicrosphaera</taxon>
    </lineage>
</organism>
<dbReference type="GO" id="GO:0016491">
    <property type="term" value="F:oxidoreductase activity"/>
    <property type="evidence" value="ECO:0007669"/>
    <property type="project" value="UniProtKB-KW"/>
</dbReference>
<evidence type="ECO:0000256" key="1">
    <source>
        <dbReference type="ARBA" id="ARBA00006484"/>
    </source>
</evidence>
<dbReference type="EMBL" id="JBGUBD010000018">
    <property type="protein sequence ID" value="MFA9480303.1"/>
    <property type="molecule type" value="Genomic_DNA"/>
</dbReference>
<accession>A0ABV4UB22</accession>